<name>A0A7W8B7R5_STRST</name>
<protein>
    <submittedName>
        <fullName evidence="2">Uncharacterized protein</fullName>
    </submittedName>
</protein>
<gene>
    <name evidence="2" type="ORF">FHS40_009238</name>
</gene>
<evidence type="ECO:0000313" key="3">
    <source>
        <dbReference type="Proteomes" id="UP000549009"/>
    </source>
</evidence>
<dbReference type="Proteomes" id="UP000549009">
    <property type="component" value="Unassembled WGS sequence"/>
</dbReference>
<comment type="caution">
    <text evidence="2">The sequence shown here is derived from an EMBL/GenBank/DDBJ whole genome shotgun (WGS) entry which is preliminary data.</text>
</comment>
<organism evidence="2 3">
    <name type="scientific">Streptomyces spectabilis</name>
    <dbReference type="NCBI Taxonomy" id="68270"/>
    <lineage>
        <taxon>Bacteria</taxon>
        <taxon>Bacillati</taxon>
        <taxon>Actinomycetota</taxon>
        <taxon>Actinomycetes</taxon>
        <taxon>Kitasatosporales</taxon>
        <taxon>Streptomycetaceae</taxon>
        <taxon>Streptomyces</taxon>
    </lineage>
</organism>
<dbReference type="EMBL" id="JACHJD010000072">
    <property type="protein sequence ID" value="MBB5110108.1"/>
    <property type="molecule type" value="Genomic_DNA"/>
</dbReference>
<feature type="compositionally biased region" description="Pro residues" evidence="1">
    <location>
        <begin position="246"/>
        <end position="256"/>
    </location>
</feature>
<reference evidence="2 3" key="1">
    <citation type="submission" date="2020-08" db="EMBL/GenBank/DDBJ databases">
        <title>Genomic Encyclopedia of Type Strains, Phase III (KMG-III): the genomes of soil and plant-associated and newly described type strains.</title>
        <authorList>
            <person name="Whitman W."/>
        </authorList>
    </citation>
    <scope>NUCLEOTIDE SEQUENCE [LARGE SCALE GENOMIC DNA]</scope>
    <source>
        <strain evidence="2 3">CECT 3146</strain>
    </source>
</reference>
<dbReference type="RefSeq" id="WP_184927248.1">
    <property type="nucleotide sequence ID" value="NZ_BMSQ01000087.1"/>
</dbReference>
<keyword evidence="3" id="KW-1185">Reference proteome</keyword>
<dbReference type="AlphaFoldDB" id="A0A7W8B7R5"/>
<proteinExistence type="predicted"/>
<sequence>MTSTTTLPYRDMPKPVRDLVEQLVGNGIPVPPEAIHRPADSGPESALIRVRVQRGDMQLTAVRDTVEAQYETGLNISDWKSVVVTGPKGRLVPDSWARAMGLTTHPSWMHLEYIDAGEELLRWQSTDYGETWQRPATPTTGADLHDAIRQYVRGTSMDGRLVVGEHEVKIMPGWLWDDAPAPGWCLRYTPLREGYPKPETGELWRIDQVADFLGYSGPSAANSARKQLSRWGITAPRSEPRQGTPRSPPRWPLHPR</sequence>
<feature type="region of interest" description="Disordered" evidence="1">
    <location>
        <begin position="224"/>
        <end position="256"/>
    </location>
</feature>
<accession>A0A7W8B7R5</accession>
<evidence type="ECO:0000313" key="2">
    <source>
        <dbReference type="EMBL" id="MBB5110108.1"/>
    </source>
</evidence>
<evidence type="ECO:0000256" key="1">
    <source>
        <dbReference type="SAM" id="MobiDB-lite"/>
    </source>
</evidence>